<gene>
    <name evidence="2" type="ORF">MuYL_1999</name>
</gene>
<evidence type="ECO:0000313" key="3">
    <source>
        <dbReference type="Proteomes" id="UP000215002"/>
    </source>
</evidence>
<protein>
    <recommendedName>
        <fullName evidence="1">FHA domain-containing protein</fullName>
    </recommendedName>
</protein>
<name>A0A223NWH0_9SPHI</name>
<dbReference type="PROSITE" id="PS50006">
    <property type="entry name" value="FHA_DOMAIN"/>
    <property type="match status" value="1"/>
</dbReference>
<accession>A0A223NWH0</accession>
<reference evidence="2 3" key="1">
    <citation type="submission" date="2017-08" db="EMBL/GenBank/DDBJ databases">
        <title>Complete genome sequence of Mucilaginibacter sp. strain BJC16-A31.</title>
        <authorList>
            <consortium name="Henan University of Science and Technology"/>
            <person name="You X."/>
        </authorList>
    </citation>
    <scope>NUCLEOTIDE SEQUENCE [LARGE SCALE GENOMIC DNA]</scope>
    <source>
        <strain evidence="2 3">BJC16-A31</strain>
    </source>
</reference>
<dbReference type="AlphaFoldDB" id="A0A223NWH0"/>
<dbReference type="RefSeq" id="WP_094570308.1">
    <property type="nucleotide sequence ID" value="NZ_CP022743.1"/>
</dbReference>
<dbReference type="InterPro" id="IPR000253">
    <property type="entry name" value="FHA_dom"/>
</dbReference>
<dbReference type="OrthoDB" id="944636at2"/>
<dbReference type="KEGG" id="muc:MuYL_1999"/>
<proteinExistence type="predicted"/>
<dbReference type="EMBL" id="CP022743">
    <property type="protein sequence ID" value="ASU33891.1"/>
    <property type="molecule type" value="Genomic_DNA"/>
</dbReference>
<dbReference type="SUPFAM" id="SSF49879">
    <property type="entry name" value="SMAD/FHA domain"/>
    <property type="match status" value="1"/>
</dbReference>
<sequence>MFDLFKRKDNKAPQDVKSLRDTLLRMVKEQLQKSEGGEGRLIKGIHLFIKADVAEKHLYEAAVYLEEKDKFKEEIQRIADDFALDLPENWVMEISFSEDFPQESVKSDTVDAAIFIRTRDHNIQRSASASIRVLNGEAEKEEYIITSSDGKVNIGRESKVQVNDGFFRLNQIAFPGNSANESNKFISRQHAHVEWNNDDACFILYADEGGVPPGNKIKIKSVGNVNLIKLHSTNIGHKLNEGDQIILGESAVLEFSYNPSAI</sequence>
<evidence type="ECO:0000259" key="1">
    <source>
        <dbReference type="PROSITE" id="PS50006"/>
    </source>
</evidence>
<dbReference type="InterPro" id="IPR008984">
    <property type="entry name" value="SMAD_FHA_dom_sf"/>
</dbReference>
<dbReference type="Gene3D" id="2.60.200.20">
    <property type="match status" value="1"/>
</dbReference>
<evidence type="ECO:0000313" key="2">
    <source>
        <dbReference type="EMBL" id="ASU33891.1"/>
    </source>
</evidence>
<dbReference type="Proteomes" id="UP000215002">
    <property type="component" value="Chromosome"/>
</dbReference>
<feature type="domain" description="FHA" evidence="1">
    <location>
        <begin position="152"/>
        <end position="235"/>
    </location>
</feature>
<organism evidence="2 3">
    <name type="scientific">Mucilaginibacter xinganensis</name>
    <dbReference type="NCBI Taxonomy" id="1234841"/>
    <lineage>
        <taxon>Bacteria</taxon>
        <taxon>Pseudomonadati</taxon>
        <taxon>Bacteroidota</taxon>
        <taxon>Sphingobacteriia</taxon>
        <taxon>Sphingobacteriales</taxon>
        <taxon>Sphingobacteriaceae</taxon>
        <taxon>Mucilaginibacter</taxon>
    </lineage>
</organism>
<keyword evidence="3" id="KW-1185">Reference proteome</keyword>